<protein>
    <submittedName>
        <fullName evidence="2">DUF5947 family protein</fullName>
    </submittedName>
</protein>
<name>A0ABV6MS81_9PSEU</name>
<organism evidence="2 3">
    <name type="scientific">Kutzneria chonburiensis</name>
    <dbReference type="NCBI Taxonomy" id="1483604"/>
    <lineage>
        <taxon>Bacteria</taxon>
        <taxon>Bacillati</taxon>
        <taxon>Actinomycetota</taxon>
        <taxon>Actinomycetes</taxon>
        <taxon>Pseudonocardiales</taxon>
        <taxon>Pseudonocardiaceae</taxon>
        <taxon>Kutzneria</taxon>
    </lineage>
</organism>
<dbReference type="Proteomes" id="UP001589810">
    <property type="component" value="Unassembled WGS sequence"/>
</dbReference>
<proteinExistence type="predicted"/>
<dbReference type="Pfam" id="PF19372">
    <property type="entry name" value="DUF5947"/>
    <property type="match status" value="1"/>
</dbReference>
<keyword evidence="3" id="KW-1185">Reference proteome</keyword>
<gene>
    <name evidence="2" type="ORF">ACFFH7_16855</name>
</gene>
<evidence type="ECO:0000256" key="1">
    <source>
        <dbReference type="SAM" id="MobiDB-lite"/>
    </source>
</evidence>
<dbReference type="RefSeq" id="WP_273941567.1">
    <property type="nucleotide sequence ID" value="NZ_CP097263.1"/>
</dbReference>
<reference evidence="2 3" key="1">
    <citation type="submission" date="2024-09" db="EMBL/GenBank/DDBJ databases">
        <authorList>
            <person name="Sun Q."/>
            <person name="Mori K."/>
        </authorList>
    </citation>
    <scope>NUCLEOTIDE SEQUENCE [LARGE SCALE GENOMIC DNA]</scope>
    <source>
        <strain evidence="2 3">TBRC 1432</strain>
    </source>
</reference>
<dbReference type="EMBL" id="JBHLUD010000004">
    <property type="protein sequence ID" value="MFC0543173.1"/>
    <property type="molecule type" value="Genomic_DNA"/>
</dbReference>
<feature type="region of interest" description="Disordered" evidence="1">
    <location>
        <begin position="1"/>
        <end position="22"/>
    </location>
</feature>
<dbReference type="InterPro" id="IPR045991">
    <property type="entry name" value="DUF5947"/>
</dbReference>
<comment type="caution">
    <text evidence="2">The sequence shown here is derived from an EMBL/GenBank/DDBJ whole genome shotgun (WGS) entry which is preliminary data.</text>
</comment>
<evidence type="ECO:0000313" key="3">
    <source>
        <dbReference type="Proteomes" id="UP001589810"/>
    </source>
</evidence>
<evidence type="ECO:0000313" key="2">
    <source>
        <dbReference type="EMBL" id="MFC0543173.1"/>
    </source>
</evidence>
<accession>A0ABV6MS81</accession>
<sequence length="202" mass="22370">MTRVAQQGGLRRFARRPPPAEPEERCELCARPVDAEHSHVVNVESRAILCACRPCYLLFTHGAAGKHRAIPERYVHLPELAGGAAWWESAGIPVRMAFVFTNSERGAPVAFYPSPAGATECLLALESWDRLVTDNPVLAELEADVEALLVNVDGDRFEGFLVPIDACYRLVGLVRLNWKGFDGGTEAWREIDAFFEDLRAHG</sequence>